<dbReference type="Proteomes" id="UP001190700">
    <property type="component" value="Unassembled WGS sequence"/>
</dbReference>
<evidence type="ECO:0000256" key="1">
    <source>
        <dbReference type="SAM" id="Coils"/>
    </source>
</evidence>
<sequence length="866" mass="97310">MLDGNKYLEAIIETWNEAHKGTKLVLAHAVDRLEGTLELCESCAGARATSVTEINSAARAFPDHFERGAAASKRILKELLEEKTSRTSRPSFATTMEEDEDEDEGWAKAKAAQKELSILQSRMHTERLADQTLIAELTDECDKLKKMLGTSMKVQSHTRNAQEDEAAAMQRAIKRNKQAAKRLALKYSRRCMLTALISEWRSLAHDATFDAHQEHMRKAKEEERRLREELARLQKALTMASFAMGTQEESTFKRQIFMAWRLLVKEKRKFQTEKQHQLRRFFNKLYLRSYFHWKNYTISAAQTRIDILFRAKPEFAGKKMKRAFNIWKLHAHNRCVLRLHLAWMHPRSLNHCTTVVCSTGEAVRLATIELYGLLKDARQEKYHTFTLIEETLDALVRGLRDVLPATTDAPRAQLRQQLCTHARWLHDAWSALQHGGLAAEDATKWLEGGMMWRRQEVDWAPATSDGAPQEKAWVSKRHEMAGRSPWRWGSRRLPMGREGQIWDATQGVGPLITEAEDRKWVADKQWHEMDRVMHSGQVGEVCQWLVDELPLLLERVKGQGMGKRRNRAAIIQILQRKWPSGDGVSTRHWSSRSASEKQPSEEAPGSHGKQQSTQPGFSPPVSPSASRTALASDPSPSQGTPATPKSSRGAHPFSPLSRGGTPGRSHFDDLVVDIPQSKARMAHGQELPASHSHGHLFAHTNEPAATPSPSNMTPMSTRSMPHHPLGTRTASSPVTTPNSARATSMRTSFARPQSSSPKSPKNSGGGSPGARARTARHSGERGRHLTEEQKFAQFRAQQVNQWLQSKPVAHHTPGFNWDAKNGWNVGGTQVSIGKQDLVRHDGDVYHAPSKSALSQVMKKHDGLGRG</sequence>
<name>A0AAE0EPL6_9CHLO</name>
<feature type="compositionally biased region" description="Low complexity" evidence="2">
    <location>
        <begin position="752"/>
        <end position="762"/>
    </location>
</feature>
<evidence type="ECO:0008006" key="5">
    <source>
        <dbReference type="Google" id="ProtNLM"/>
    </source>
</evidence>
<gene>
    <name evidence="3" type="ORF">CYMTET_54408</name>
</gene>
<dbReference type="EMBL" id="LGRX02035302">
    <property type="protein sequence ID" value="KAK3235387.1"/>
    <property type="molecule type" value="Genomic_DNA"/>
</dbReference>
<proteinExistence type="predicted"/>
<feature type="compositionally biased region" description="Polar residues" evidence="2">
    <location>
        <begin position="707"/>
        <end position="719"/>
    </location>
</feature>
<protein>
    <recommendedName>
        <fullName evidence="5">Sfi1 spindle body domain-containing protein</fullName>
    </recommendedName>
</protein>
<evidence type="ECO:0000256" key="2">
    <source>
        <dbReference type="SAM" id="MobiDB-lite"/>
    </source>
</evidence>
<feature type="region of interest" description="Disordered" evidence="2">
    <location>
        <begin position="697"/>
        <end position="784"/>
    </location>
</feature>
<organism evidence="3 4">
    <name type="scientific">Cymbomonas tetramitiformis</name>
    <dbReference type="NCBI Taxonomy" id="36881"/>
    <lineage>
        <taxon>Eukaryota</taxon>
        <taxon>Viridiplantae</taxon>
        <taxon>Chlorophyta</taxon>
        <taxon>Pyramimonadophyceae</taxon>
        <taxon>Pyramimonadales</taxon>
        <taxon>Pyramimonadaceae</taxon>
        <taxon>Cymbomonas</taxon>
    </lineage>
</organism>
<evidence type="ECO:0000313" key="3">
    <source>
        <dbReference type="EMBL" id="KAK3235387.1"/>
    </source>
</evidence>
<evidence type="ECO:0000313" key="4">
    <source>
        <dbReference type="Proteomes" id="UP001190700"/>
    </source>
</evidence>
<feature type="compositionally biased region" description="Polar residues" evidence="2">
    <location>
        <begin position="728"/>
        <end position="751"/>
    </location>
</feature>
<feature type="coiled-coil region" evidence="1">
    <location>
        <begin position="209"/>
        <end position="239"/>
    </location>
</feature>
<feature type="region of interest" description="Disordered" evidence="2">
    <location>
        <begin position="580"/>
        <end position="668"/>
    </location>
</feature>
<accession>A0AAE0EPL6</accession>
<reference evidence="3 4" key="1">
    <citation type="journal article" date="2015" name="Genome Biol. Evol.">
        <title>Comparative Genomics of a Bacterivorous Green Alga Reveals Evolutionary Causalities and Consequences of Phago-Mixotrophic Mode of Nutrition.</title>
        <authorList>
            <person name="Burns J.A."/>
            <person name="Paasch A."/>
            <person name="Narechania A."/>
            <person name="Kim E."/>
        </authorList>
    </citation>
    <scope>NUCLEOTIDE SEQUENCE [LARGE SCALE GENOMIC DNA]</scope>
    <source>
        <strain evidence="3 4">PLY_AMNH</strain>
    </source>
</reference>
<feature type="compositionally biased region" description="Polar residues" evidence="2">
    <location>
        <begin position="623"/>
        <end position="646"/>
    </location>
</feature>
<dbReference type="AlphaFoldDB" id="A0AAE0EPL6"/>
<keyword evidence="1" id="KW-0175">Coiled coil</keyword>
<comment type="caution">
    <text evidence="3">The sequence shown here is derived from an EMBL/GenBank/DDBJ whole genome shotgun (WGS) entry which is preliminary data.</text>
</comment>
<keyword evidence="4" id="KW-1185">Reference proteome</keyword>